<reference evidence="1 2" key="1">
    <citation type="submission" date="2016-10" db="EMBL/GenBank/DDBJ databases">
        <title>Genome sequence of the basidiomycete white-rot fungus Trametes pubescens.</title>
        <authorList>
            <person name="Makela M.R."/>
            <person name="Granchi Z."/>
            <person name="Peng M."/>
            <person name="De Vries R.P."/>
            <person name="Grigoriev I."/>
            <person name="Riley R."/>
            <person name="Hilden K."/>
        </authorList>
    </citation>
    <scope>NUCLEOTIDE SEQUENCE [LARGE SCALE GENOMIC DNA]</scope>
    <source>
        <strain evidence="1 2">FBCC735</strain>
    </source>
</reference>
<name>A0A1M2W103_TRAPU</name>
<accession>A0A1M2W103</accession>
<keyword evidence="2" id="KW-1185">Reference proteome</keyword>
<dbReference type="OrthoDB" id="3174539at2759"/>
<dbReference type="STRING" id="154538.A0A1M2W103"/>
<dbReference type="InterPro" id="IPR032675">
    <property type="entry name" value="LRR_dom_sf"/>
</dbReference>
<evidence type="ECO:0000313" key="1">
    <source>
        <dbReference type="EMBL" id="OJT13460.1"/>
    </source>
</evidence>
<evidence type="ECO:0000313" key="2">
    <source>
        <dbReference type="Proteomes" id="UP000184267"/>
    </source>
</evidence>
<dbReference type="Gene3D" id="3.80.10.10">
    <property type="entry name" value="Ribonuclease Inhibitor"/>
    <property type="match status" value="1"/>
</dbReference>
<dbReference type="AlphaFoldDB" id="A0A1M2W103"/>
<dbReference type="SUPFAM" id="SSF52047">
    <property type="entry name" value="RNI-like"/>
    <property type="match status" value="1"/>
</dbReference>
<evidence type="ECO:0008006" key="3">
    <source>
        <dbReference type="Google" id="ProtNLM"/>
    </source>
</evidence>
<sequence length="588" mass="65953">MNPSTATSVALQCLYNEDIFRIILDSLDTSQRKSTLASLARVCKPLHETSTAELWHSLDSFRPLLRLLPTDSWKEEPYMPGSSFIVLSIIDPPPAEIDWTRFKHYARYVQRLKWYLTQDFSLDSLDALLARHPPTQPLLPQLRTLIWMEHNRDLFTLARFFLTPTLQRLRMNSFMVKRDDIPFLMNQVGEVCKNLEYLLLEISGLTDSCSEMLDTGTISHRRKVDPTDAVAGALSPLLHGLSKLQLYSGAYHMSAARTEALAALPRLKKLELDIKGDEMKTVAATALHRDPCAGPWFSALKTLWFTVDKLDENTRVFLAAIQSSDLQLLVIKMDMQPETSMLQKHLAAIARAPYRDSLTTLELFCDDQPGTERQLLLAGKALQPLYALPRIHTVVFRNFVLAADPGTLCDIANAWPQLEVLALACIPVIEAPLPVPRIGLADLVPLALKCPRLRALDVELWATEVPDEAALAQLLPAPSQSTLQHLAVNFGPILDPPQVADFLARVFPELKHLMRIGPNGPTLPFPCGRRELLPSAEWQTVGKLLAGRASSASGTPLAECDERSVIAIRERDPFLVFDTCFDYHYWIM</sequence>
<comment type="caution">
    <text evidence="1">The sequence shown here is derived from an EMBL/GenBank/DDBJ whole genome shotgun (WGS) entry which is preliminary data.</text>
</comment>
<proteinExistence type="predicted"/>
<gene>
    <name evidence="1" type="ORF">TRAPUB_9990</name>
</gene>
<dbReference type="EMBL" id="MNAD01000406">
    <property type="protein sequence ID" value="OJT13460.1"/>
    <property type="molecule type" value="Genomic_DNA"/>
</dbReference>
<dbReference type="OMA" id="CDIANAW"/>
<organism evidence="1 2">
    <name type="scientific">Trametes pubescens</name>
    <name type="common">White-rot fungus</name>
    <dbReference type="NCBI Taxonomy" id="154538"/>
    <lineage>
        <taxon>Eukaryota</taxon>
        <taxon>Fungi</taxon>
        <taxon>Dikarya</taxon>
        <taxon>Basidiomycota</taxon>
        <taxon>Agaricomycotina</taxon>
        <taxon>Agaricomycetes</taxon>
        <taxon>Polyporales</taxon>
        <taxon>Polyporaceae</taxon>
        <taxon>Trametes</taxon>
    </lineage>
</organism>
<dbReference type="Proteomes" id="UP000184267">
    <property type="component" value="Unassembled WGS sequence"/>
</dbReference>
<protein>
    <recommendedName>
        <fullName evidence="3">F-box domain-containing protein</fullName>
    </recommendedName>
</protein>